<feature type="transmembrane region" description="Helical" evidence="1">
    <location>
        <begin position="37"/>
        <end position="57"/>
    </location>
</feature>
<protein>
    <recommendedName>
        <fullName evidence="3">Inner membrane protein</fullName>
    </recommendedName>
</protein>
<dbReference type="PIRSF" id="PIRSF002599">
    <property type="entry name" value="Cold_shock_A"/>
    <property type="match status" value="1"/>
</dbReference>
<accession>A0A645D3C0</accession>
<dbReference type="InterPro" id="IPR010718">
    <property type="entry name" value="DUF1294"/>
</dbReference>
<dbReference type="AlphaFoldDB" id="A0A645D3C0"/>
<name>A0A645D3C0_9ZZZZ</name>
<keyword evidence="1" id="KW-0812">Transmembrane</keyword>
<evidence type="ECO:0000313" key="2">
    <source>
        <dbReference type="EMBL" id="MPM83866.1"/>
    </source>
</evidence>
<evidence type="ECO:0008006" key="3">
    <source>
        <dbReference type="Google" id="ProtNLM"/>
    </source>
</evidence>
<proteinExistence type="predicted"/>
<keyword evidence="1" id="KW-0472">Membrane</keyword>
<evidence type="ECO:0000256" key="1">
    <source>
        <dbReference type="SAM" id="Phobius"/>
    </source>
</evidence>
<keyword evidence="1" id="KW-1133">Transmembrane helix</keyword>
<sequence>MKTWQWYLLCVNAAAFAAFGIDKLLAIAGAYRIPERVLFMLAAIGGSPGAILGMKLFHHKTLHRSFSLGLPAILLLQIALVAAVFFWYHKGRG</sequence>
<reference evidence="2" key="1">
    <citation type="submission" date="2019-08" db="EMBL/GenBank/DDBJ databases">
        <authorList>
            <person name="Kucharzyk K."/>
            <person name="Murdoch R.W."/>
            <person name="Higgins S."/>
            <person name="Loffler F."/>
        </authorList>
    </citation>
    <scope>NUCLEOTIDE SEQUENCE</scope>
</reference>
<feature type="transmembrane region" description="Helical" evidence="1">
    <location>
        <begin position="69"/>
        <end position="88"/>
    </location>
</feature>
<feature type="transmembrane region" description="Helical" evidence="1">
    <location>
        <begin position="6"/>
        <end position="25"/>
    </location>
</feature>
<comment type="caution">
    <text evidence="2">The sequence shown here is derived from an EMBL/GenBank/DDBJ whole genome shotgun (WGS) entry which is preliminary data.</text>
</comment>
<organism evidence="2">
    <name type="scientific">bioreactor metagenome</name>
    <dbReference type="NCBI Taxonomy" id="1076179"/>
    <lineage>
        <taxon>unclassified sequences</taxon>
        <taxon>metagenomes</taxon>
        <taxon>ecological metagenomes</taxon>
    </lineage>
</organism>
<gene>
    <name evidence="2" type="ORF">SDC9_130935</name>
</gene>
<dbReference type="EMBL" id="VSSQ01032567">
    <property type="protein sequence ID" value="MPM83866.1"/>
    <property type="molecule type" value="Genomic_DNA"/>
</dbReference>
<dbReference type="InterPro" id="IPR012156">
    <property type="entry name" value="Cold_shock_CspA"/>
</dbReference>
<dbReference type="GO" id="GO:0003676">
    <property type="term" value="F:nucleic acid binding"/>
    <property type="evidence" value="ECO:0007669"/>
    <property type="project" value="InterPro"/>
</dbReference>
<dbReference type="Pfam" id="PF06961">
    <property type="entry name" value="DUF1294"/>
    <property type="match status" value="1"/>
</dbReference>